<evidence type="ECO:0000313" key="6">
    <source>
        <dbReference type="Proteomes" id="UP000199268"/>
    </source>
</evidence>
<dbReference type="SUPFAM" id="SSF53474">
    <property type="entry name" value="alpha/beta-Hydrolases"/>
    <property type="match status" value="1"/>
</dbReference>
<dbReference type="InterPro" id="IPR000073">
    <property type="entry name" value="AB_hydrolase_1"/>
</dbReference>
<dbReference type="Pfam" id="PF00561">
    <property type="entry name" value="Abhydrolase_1"/>
    <property type="match status" value="1"/>
</dbReference>
<dbReference type="PANTHER" id="PTHR42916:SF1">
    <property type="entry name" value="PROTEIN PHYLLO, CHLOROPLASTIC"/>
    <property type="match status" value="1"/>
</dbReference>
<dbReference type="InterPro" id="IPR029058">
    <property type="entry name" value="AB_hydrolase_fold"/>
</dbReference>
<protein>
    <recommendedName>
        <fullName evidence="3">Putative 2-succinyl-6-hydroxy-2,4-cyclohexadiene-1-carboxylate synthase</fullName>
        <shortName evidence="3">SHCHC synthase</shortName>
        <ecNumber evidence="3">4.2.99.20</ecNumber>
    </recommendedName>
</protein>
<evidence type="ECO:0000313" key="5">
    <source>
        <dbReference type="EMBL" id="SCB96027.1"/>
    </source>
</evidence>
<dbReference type="InterPro" id="IPR022485">
    <property type="entry name" value="SHCHC_synthase_MenH"/>
</dbReference>
<dbReference type="EC" id="4.2.99.20" evidence="3"/>
<dbReference type="STRING" id="1505725.GA0061074_10646"/>
<dbReference type="NCBIfam" id="TIGR03695">
    <property type="entry name" value="menH_SHCHC"/>
    <property type="match status" value="1"/>
</dbReference>
<comment type="subunit">
    <text evidence="3">Monomer.</text>
</comment>
<dbReference type="GO" id="GO:0070205">
    <property type="term" value="F:2-succinyl-6-hydroxy-2,4-cyclohexadiene-1-carboxylate synthase activity"/>
    <property type="evidence" value="ECO:0007669"/>
    <property type="project" value="UniProtKB-UniRule"/>
</dbReference>
<dbReference type="GO" id="GO:0009234">
    <property type="term" value="P:menaquinone biosynthetic process"/>
    <property type="evidence" value="ECO:0007669"/>
    <property type="project" value="UniProtKB-UniRule"/>
</dbReference>
<comment type="catalytic activity">
    <reaction evidence="3">
        <text>5-enolpyruvoyl-6-hydroxy-2-succinyl-cyclohex-3-ene-1-carboxylate = (1R,6R)-6-hydroxy-2-succinyl-cyclohexa-2,4-diene-1-carboxylate + pyruvate</text>
        <dbReference type="Rhea" id="RHEA:25597"/>
        <dbReference type="ChEBI" id="CHEBI:15361"/>
        <dbReference type="ChEBI" id="CHEBI:58689"/>
        <dbReference type="ChEBI" id="CHEBI:58818"/>
        <dbReference type="EC" id="4.2.99.20"/>
    </reaction>
</comment>
<evidence type="ECO:0000256" key="1">
    <source>
        <dbReference type="ARBA" id="ARBA00022428"/>
    </source>
</evidence>
<dbReference type="UniPathway" id="UPA01057">
    <property type="reaction ID" value="UER00900"/>
</dbReference>
<dbReference type="HAMAP" id="MF_01660">
    <property type="entry name" value="MenH"/>
    <property type="match status" value="1"/>
</dbReference>
<gene>
    <name evidence="3" type="primary">menH</name>
    <name evidence="5" type="ORF">GA0061074_10646</name>
</gene>
<reference evidence="6" key="1">
    <citation type="submission" date="2016-08" db="EMBL/GenBank/DDBJ databases">
        <authorList>
            <person name="Varghese N."/>
            <person name="Submissions Spin"/>
        </authorList>
    </citation>
    <scope>NUCLEOTIDE SEQUENCE [LARGE SCALE GENOMIC DNA]</scope>
    <source>
        <strain evidence="6">R-53094</strain>
    </source>
</reference>
<comment type="similarity">
    <text evidence="3">Belongs to the AB hydrolase superfamily. MenH family.</text>
</comment>
<keyword evidence="1 3" id="KW-0474">Menaquinone biosynthesis</keyword>
<comment type="function">
    <text evidence="3">Catalyzes a proton abstraction reaction that results in 2,5-elimination of pyruvate from 2-succinyl-5-enolpyruvyl-6-hydroxy-3-cyclohexene-1-carboxylate (SEPHCHC) and the formation of 2-succinyl-6-hydroxy-2,4-cyclohexadiene-1-carboxylate (SHCHC).</text>
</comment>
<dbReference type="Proteomes" id="UP000199268">
    <property type="component" value="Unassembled WGS sequence"/>
</dbReference>
<keyword evidence="6" id="KW-1185">Reference proteome</keyword>
<accession>A0A1C4ANG3</accession>
<evidence type="ECO:0000259" key="4">
    <source>
        <dbReference type="Pfam" id="PF00561"/>
    </source>
</evidence>
<evidence type="ECO:0000256" key="3">
    <source>
        <dbReference type="HAMAP-Rule" id="MF_01660"/>
    </source>
</evidence>
<comment type="pathway">
    <text evidence="3">Quinol/quinone metabolism; menaquinone biosynthesis.</text>
</comment>
<name>A0A1C4ANG3_9LACO</name>
<dbReference type="UniPathway" id="UPA00079"/>
<evidence type="ECO:0000256" key="2">
    <source>
        <dbReference type="ARBA" id="ARBA00023239"/>
    </source>
</evidence>
<dbReference type="PANTHER" id="PTHR42916">
    <property type="entry name" value="2-SUCCINYL-5-ENOLPYRUVYL-6-HYDROXY-3-CYCLOHEXENE-1-CARBOXYLATE SYNTHASE"/>
    <property type="match status" value="1"/>
</dbReference>
<dbReference type="OrthoDB" id="9808398at2"/>
<keyword evidence="2 3" id="KW-0456">Lyase</keyword>
<comment type="pathway">
    <text evidence="3">Quinol/quinone metabolism; 1,4-dihydroxy-2-naphthoate biosynthesis; 1,4-dihydroxy-2-naphthoate from chorismate: step 3/7.</text>
</comment>
<feature type="domain" description="AB hydrolase-1" evidence="4">
    <location>
        <begin position="25"/>
        <end position="253"/>
    </location>
</feature>
<dbReference type="Gene3D" id="3.40.50.1820">
    <property type="entry name" value="alpha/beta hydrolase"/>
    <property type="match status" value="1"/>
</dbReference>
<dbReference type="AlphaFoldDB" id="A0A1C4ANG3"/>
<proteinExistence type="inferred from homology"/>
<sequence length="268" mass="30427">MNKTIIVNNYQYEVMIEGSGQPTWLFMHGFMGSMAEYQQVKPQGTRIYLNLLGFGPNAQVVQPAQRFRWHAQINDLNELLNQLGVKSVNLVGYSMGARLALTYATRFPKRINNLVLEGGTAGLATQGLRQKRIIADNKKAARVVALGMAKFIDEWEKLPLFNSQRQLPIEKQKFMHEQRVSQSAENVANSLYYFGTGAMPNFWGQLTMIHVPVVLITGMNDQKFTMINQKMKQRLPQVTWHQVVNAGHNVHFEQTALVTDILNHLVAD</sequence>
<organism evidence="5 6">
    <name type="scientific">Weissella bombi</name>
    <dbReference type="NCBI Taxonomy" id="1505725"/>
    <lineage>
        <taxon>Bacteria</taxon>
        <taxon>Bacillati</taxon>
        <taxon>Bacillota</taxon>
        <taxon>Bacilli</taxon>
        <taxon>Lactobacillales</taxon>
        <taxon>Lactobacillaceae</taxon>
        <taxon>Weissella</taxon>
    </lineage>
</organism>
<dbReference type="RefSeq" id="WP_092462543.1">
    <property type="nucleotide sequence ID" value="NZ_BJEE01000007.1"/>
</dbReference>
<dbReference type="EMBL" id="FMAO01000006">
    <property type="protein sequence ID" value="SCB96027.1"/>
    <property type="molecule type" value="Genomic_DNA"/>
</dbReference>